<dbReference type="InterPro" id="IPR050214">
    <property type="entry name" value="Cys_Synth/Cystath_Beta-Synth"/>
</dbReference>
<dbReference type="InterPro" id="IPR001216">
    <property type="entry name" value="P-phosphate_BS"/>
</dbReference>
<keyword evidence="20" id="KW-1185">Reference proteome</keyword>
<name>M7SGR1_EUTLA</name>
<dbReference type="OrthoDB" id="10259545at2759"/>
<feature type="compositionally biased region" description="Basic and acidic residues" evidence="16">
    <location>
        <begin position="304"/>
        <end position="315"/>
    </location>
</feature>
<dbReference type="KEGG" id="ela:UCREL1_9704"/>
<keyword evidence="9" id="KW-0496">Mitochondrion</keyword>
<evidence type="ECO:0000256" key="12">
    <source>
        <dbReference type="ARBA" id="ARBA00072090"/>
    </source>
</evidence>
<dbReference type="EC" id="2.5.1.47" evidence="4"/>
<evidence type="ECO:0000256" key="1">
    <source>
        <dbReference type="ARBA" id="ARBA00001933"/>
    </source>
</evidence>
<dbReference type="AlphaFoldDB" id="M7SGR1"/>
<dbReference type="OMA" id="WMADYGF"/>
<dbReference type="GO" id="GO:0004124">
    <property type="term" value="F:cysteine synthase activity"/>
    <property type="evidence" value="ECO:0007669"/>
    <property type="project" value="UniProtKB-EC"/>
</dbReference>
<keyword evidence="10 17" id="KW-0472">Membrane</keyword>
<comment type="catalytic activity">
    <reaction evidence="11">
        <text>O-acetyl-L-serine + hydrogen sulfide = L-cysteine + acetate</text>
        <dbReference type="Rhea" id="RHEA:14829"/>
        <dbReference type="ChEBI" id="CHEBI:29919"/>
        <dbReference type="ChEBI" id="CHEBI:30089"/>
        <dbReference type="ChEBI" id="CHEBI:35235"/>
        <dbReference type="ChEBI" id="CHEBI:58340"/>
        <dbReference type="EC" id="2.5.1.47"/>
    </reaction>
</comment>
<dbReference type="GO" id="GO:0005741">
    <property type="term" value="C:mitochondrial outer membrane"/>
    <property type="evidence" value="ECO:0007669"/>
    <property type="project" value="UniProtKB-SubCell"/>
</dbReference>
<feature type="domain" description="Tryptophan synthase beta chain-like PALP" evidence="18">
    <location>
        <begin position="107"/>
        <end position="449"/>
    </location>
</feature>
<dbReference type="eggNOG" id="KOG1481">
    <property type="taxonomic scope" value="Eukaryota"/>
</dbReference>
<dbReference type="Pfam" id="PF00291">
    <property type="entry name" value="PALP"/>
    <property type="match status" value="1"/>
</dbReference>
<evidence type="ECO:0000256" key="9">
    <source>
        <dbReference type="ARBA" id="ARBA00023128"/>
    </source>
</evidence>
<evidence type="ECO:0000256" key="3">
    <source>
        <dbReference type="ARBA" id="ARBA00007103"/>
    </source>
</evidence>
<comment type="similarity">
    <text evidence="3">Belongs to the cysteine synthase/cystathionine beta-synthase family.</text>
</comment>
<dbReference type="FunFam" id="3.40.50.1100:FF:000096">
    <property type="entry name" value="Related to cysteine synthase"/>
    <property type="match status" value="1"/>
</dbReference>
<dbReference type="GO" id="GO:0006535">
    <property type="term" value="P:cysteine biosynthetic process from serine"/>
    <property type="evidence" value="ECO:0007669"/>
    <property type="project" value="InterPro"/>
</dbReference>
<evidence type="ECO:0000256" key="8">
    <source>
        <dbReference type="ARBA" id="ARBA00022989"/>
    </source>
</evidence>
<evidence type="ECO:0000256" key="5">
    <source>
        <dbReference type="ARBA" id="ARBA00022679"/>
    </source>
</evidence>
<keyword evidence="7" id="KW-1000">Mitochondrion outer membrane</keyword>
<evidence type="ECO:0000256" key="11">
    <source>
        <dbReference type="ARBA" id="ARBA00047931"/>
    </source>
</evidence>
<keyword evidence="6 17" id="KW-0812">Transmembrane</keyword>
<dbReference type="PANTHER" id="PTHR10314">
    <property type="entry name" value="CYSTATHIONINE BETA-SYNTHASE"/>
    <property type="match status" value="1"/>
</dbReference>
<comment type="cofactor">
    <cofactor evidence="1">
        <name>pyridoxal 5'-phosphate</name>
        <dbReference type="ChEBI" id="CHEBI:597326"/>
    </cofactor>
</comment>
<evidence type="ECO:0000256" key="16">
    <source>
        <dbReference type="SAM" id="MobiDB-lite"/>
    </source>
</evidence>
<sequence length="502" mass="54178">MSLSDHPKAYGTAAVVTAFVAGALVTLGFKDLYPDLERRYQQDVKSARLSRTTASSSSKAVQRRRSSFFFWGDAPVTLEDHEASSESEQQEQNARNATRGISDGIAGCIGNTPLIRIASLSEATGRTILAKAEFLNGAGNSPKDRVALHMIEAAEARGLLVPHRGDAIYEGTVGSTGISLAALARARGYRCHICMPDDQAREKSDLLQHLGAVVERVPVAPITSPEHFVNLARRRAAEHTASGEDDSRGFFADQFESPFNHEAHYLTTGPEIWAQTGGKIDAFVAGAGTGGTISGVAAYLKEQERKEKEEEEQRQQSKNKKQQQQGKQKRKQPLKIILADPQGSGLYNKVRHGVMYSSTEREGSRRRTQVDSVVEGVGINRVTANFEAGRDLVDDAVRVSDAQACAVARWLVERDGIFAGSSTAVNCAAAAATALTLPSGSVVVTVICDPGARHLSKFWRQIRERGLEGNAEEGDTGKSGGEATLEELLRVLELEKVPGIAR</sequence>
<keyword evidence="5" id="KW-0808">Transferase</keyword>
<dbReference type="Proteomes" id="UP000012174">
    <property type="component" value="Unassembled WGS sequence"/>
</dbReference>
<feature type="compositionally biased region" description="Basic residues" evidence="16">
    <location>
        <begin position="317"/>
        <end position="333"/>
    </location>
</feature>
<dbReference type="CDD" id="cd01561">
    <property type="entry name" value="CBS_like"/>
    <property type="match status" value="1"/>
</dbReference>
<evidence type="ECO:0000256" key="13">
    <source>
        <dbReference type="ARBA" id="ARBA00078263"/>
    </source>
</evidence>
<evidence type="ECO:0000256" key="2">
    <source>
        <dbReference type="ARBA" id="ARBA00004572"/>
    </source>
</evidence>
<dbReference type="STRING" id="1287681.M7SGR1"/>
<evidence type="ECO:0000259" key="18">
    <source>
        <dbReference type="Pfam" id="PF00291"/>
    </source>
</evidence>
<dbReference type="EMBL" id="KB707236">
    <property type="protein sequence ID" value="EMR63352.1"/>
    <property type="molecule type" value="Genomic_DNA"/>
</dbReference>
<feature type="transmembrane region" description="Helical" evidence="17">
    <location>
        <begin position="12"/>
        <end position="29"/>
    </location>
</feature>
<evidence type="ECO:0000256" key="15">
    <source>
        <dbReference type="ARBA" id="ARBA00079149"/>
    </source>
</evidence>
<evidence type="ECO:0000313" key="19">
    <source>
        <dbReference type="EMBL" id="EMR63352.1"/>
    </source>
</evidence>
<keyword evidence="8 17" id="KW-1133">Transmembrane helix</keyword>
<accession>M7SGR1</accession>
<dbReference type="Gene3D" id="3.40.50.1100">
    <property type="match status" value="2"/>
</dbReference>
<feature type="region of interest" description="Disordered" evidence="16">
    <location>
        <begin position="304"/>
        <end position="334"/>
    </location>
</feature>
<evidence type="ECO:0000256" key="4">
    <source>
        <dbReference type="ARBA" id="ARBA00012681"/>
    </source>
</evidence>
<reference evidence="20" key="1">
    <citation type="journal article" date="2013" name="Genome Announc.">
        <title>Draft genome sequence of the grapevine dieback fungus Eutypa lata UCR-EL1.</title>
        <authorList>
            <person name="Blanco-Ulate B."/>
            <person name="Rolshausen P.E."/>
            <person name="Cantu D."/>
        </authorList>
    </citation>
    <scope>NUCLEOTIDE SEQUENCE [LARGE SCALE GENOMIC DNA]</scope>
    <source>
        <strain evidence="20">UCR-EL1</strain>
    </source>
</reference>
<proteinExistence type="inferred from homology"/>
<dbReference type="InterPro" id="IPR036052">
    <property type="entry name" value="TrpB-like_PALP_sf"/>
</dbReference>
<evidence type="ECO:0000256" key="10">
    <source>
        <dbReference type="ARBA" id="ARBA00023136"/>
    </source>
</evidence>
<evidence type="ECO:0000256" key="17">
    <source>
        <dbReference type="SAM" id="Phobius"/>
    </source>
</evidence>
<evidence type="ECO:0000313" key="20">
    <source>
        <dbReference type="Proteomes" id="UP000012174"/>
    </source>
</evidence>
<dbReference type="HOGENOM" id="CLU_021018_1_0_1"/>
<comment type="subcellular location">
    <subcellularLocation>
        <location evidence="2">Mitochondrion outer membrane</location>
        <topology evidence="2">Single-pass membrane protein</topology>
    </subcellularLocation>
</comment>
<dbReference type="InterPro" id="IPR001926">
    <property type="entry name" value="TrpB-like_PALP"/>
</dbReference>
<evidence type="ECO:0000256" key="6">
    <source>
        <dbReference type="ARBA" id="ARBA00022692"/>
    </source>
</evidence>
<evidence type="ECO:0000256" key="7">
    <source>
        <dbReference type="ARBA" id="ARBA00022787"/>
    </source>
</evidence>
<protein>
    <recommendedName>
        <fullName evidence="12">Cysteine synthase 2</fullName>
        <ecNumber evidence="4">2.5.1.47</ecNumber>
    </recommendedName>
    <alternativeName>
        <fullName evidence="14">Cysteine synthase-like protein</fullName>
    </alternativeName>
    <alternativeName>
        <fullName evidence="13">O-acetylserine (thiol)-lyase 2</fullName>
    </alternativeName>
    <alternativeName>
        <fullName evidence="15">O-acetylserine sulfhydrylase 2</fullName>
    </alternativeName>
</protein>
<evidence type="ECO:0000256" key="14">
    <source>
        <dbReference type="ARBA" id="ARBA00078545"/>
    </source>
</evidence>
<dbReference type="PROSITE" id="PS00901">
    <property type="entry name" value="CYS_SYNTHASE"/>
    <property type="match status" value="1"/>
</dbReference>
<gene>
    <name evidence="19" type="ORF">UCREL1_9704</name>
</gene>
<organism evidence="19 20">
    <name type="scientific">Eutypa lata (strain UCR-EL1)</name>
    <name type="common">Grapevine dieback disease fungus</name>
    <name type="synonym">Eutypa armeniacae</name>
    <dbReference type="NCBI Taxonomy" id="1287681"/>
    <lineage>
        <taxon>Eukaryota</taxon>
        <taxon>Fungi</taxon>
        <taxon>Dikarya</taxon>
        <taxon>Ascomycota</taxon>
        <taxon>Pezizomycotina</taxon>
        <taxon>Sordariomycetes</taxon>
        <taxon>Xylariomycetidae</taxon>
        <taxon>Xylariales</taxon>
        <taxon>Diatrypaceae</taxon>
        <taxon>Eutypa</taxon>
    </lineage>
</organism>
<dbReference type="SUPFAM" id="SSF53686">
    <property type="entry name" value="Tryptophan synthase beta subunit-like PLP-dependent enzymes"/>
    <property type="match status" value="1"/>
</dbReference>